<dbReference type="InterPro" id="IPR000595">
    <property type="entry name" value="cNMP-bd_dom"/>
</dbReference>
<gene>
    <name evidence="2" type="primary">capA</name>
    <name evidence="2" type="ORF">WESB_1315</name>
</gene>
<sequence>MNNTNTNTNTNKTIKFPKSSTIFIDGQDPKYKFYIIIKGKVLAYNYFADDYTIEYKEGEIIGLFNAVINEPFTSTVKAIEDVEVLEMNVYEIEKIDNPNIINKIYEYLLLNLERWINRYYYFLSKVTTTYNYYTDKNRIDMISMASIYEENGYTDAASKIYAKYLELNPNAEDIGVVRNKIDKLGKIEEPEYIDNNVYKFKKGYCLYTEFQYNDYIYIIRYGKVGVYNIFNSRQVTRRVCVNNEILNGYAPKSDIRPLFTTAVVLQDSIIQLAKKEEFMELILKDNNIRLYLIKVMSMRVYITISRIKSFNANNNVSKFVIILEALIKYELIFKNTKQIVFPYNFNDLCSMVGITADANKEAELNKIKSVSITEDGYIMIKDTEEFYKEYEIYKQRTSNKLKK</sequence>
<dbReference type="Pfam" id="PF00027">
    <property type="entry name" value="cNMP_binding"/>
    <property type="match status" value="1"/>
</dbReference>
<dbReference type="InterPro" id="IPR018490">
    <property type="entry name" value="cNMP-bd_dom_sf"/>
</dbReference>
<name>K0JFQ0_BRAPL</name>
<dbReference type="PATRIC" id="fig|1161918.5.peg.622"/>
<dbReference type="OrthoDB" id="305395at2"/>
<dbReference type="SUPFAM" id="SSF51206">
    <property type="entry name" value="cAMP-binding domain-like"/>
    <property type="match status" value="2"/>
</dbReference>
<evidence type="ECO:0000313" key="3">
    <source>
        <dbReference type="Proteomes" id="UP000003759"/>
    </source>
</evidence>
<dbReference type="KEGG" id="bpw:WESB_1315"/>
<protein>
    <submittedName>
        <fullName evidence="2">cAMP-binding protein</fullName>
    </submittedName>
</protein>
<dbReference type="EMBL" id="HE793032">
    <property type="protein sequence ID" value="CCG56783.1"/>
    <property type="molecule type" value="Genomic_DNA"/>
</dbReference>
<feature type="domain" description="Cyclic nucleotide-binding" evidence="1">
    <location>
        <begin position="16"/>
        <end position="95"/>
    </location>
</feature>
<dbReference type="AlphaFoldDB" id="K0JFQ0"/>
<reference evidence="2 3" key="1">
    <citation type="journal article" date="2012" name="BMC Genomics">
        <title>Comparative genomics of Brachyspira pilosicoli strains: genome rearrangements, reductions and correlation of genetic compliment with phenotypic diversity.</title>
        <authorList>
            <person name="Mappley L.J."/>
            <person name="Black M.L."/>
            <person name="Abuoun M."/>
            <person name="Darby A.C."/>
            <person name="Woodward M.J."/>
            <person name="Parkhill J."/>
            <person name="Turner A.K."/>
            <person name="Bellgard M.I."/>
            <person name="La T."/>
            <person name="Phillips N.D."/>
            <person name="La Ragione R.M."/>
            <person name="Hampson D.J."/>
        </authorList>
    </citation>
    <scope>NUCLEOTIDE SEQUENCE [LARGE SCALE GENOMIC DNA]</scope>
    <source>
        <strain evidence="2">WesB</strain>
    </source>
</reference>
<dbReference type="CDD" id="cd00038">
    <property type="entry name" value="CAP_ED"/>
    <property type="match status" value="1"/>
</dbReference>
<dbReference type="RefSeq" id="WP_014933089.1">
    <property type="nucleotide sequence ID" value="NC_018604.1"/>
</dbReference>
<evidence type="ECO:0000313" key="2">
    <source>
        <dbReference type="EMBL" id="CCG56783.1"/>
    </source>
</evidence>
<dbReference type="HOGENOM" id="CLU_686383_0_0_12"/>
<dbReference type="PROSITE" id="PS50042">
    <property type="entry name" value="CNMP_BINDING_3"/>
    <property type="match status" value="1"/>
</dbReference>
<organism evidence="2 3">
    <name type="scientific">Brachyspira pilosicoli WesB</name>
    <dbReference type="NCBI Taxonomy" id="1161918"/>
    <lineage>
        <taxon>Bacteria</taxon>
        <taxon>Pseudomonadati</taxon>
        <taxon>Spirochaetota</taxon>
        <taxon>Spirochaetia</taxon>
        <taxon>Brachyspirales</taxon>
        <taxon>Brachyspiraceae</taxon>
        <taxon>Brachyspira</taxon>
    </lineage>
</organism>
<accession>K0JFQ0</accession>
<evidence type="ECO:0000259" key="1">
    <source>
        <dbReference type="PROSITE" id="PS50042"/>
    </source>
</evidence>
<dbReference type="InterPro" id="IPR014710">
    <property type="entry name" value="RmlC-like_jellyroll"/>
</dbReference>
<dbReference type="Gene3D" id="2.60.120.10">
    <property type="entry name" value="Jelly Rolls"/>
    <property type="match status" value="2"/>
</dbReference>
<dbReference type="Proteomes" id="UP000003759">
    <property type="component" value="Chromosome"/>
</dbReference>
<proteinExistence type="predicted"/>